<accession>A0A1H2A386</accession>
<reference evidence="2 3" key="1">
    <citation type="submission" date="2016-10" db="EMBL/GenBank/DDBJ databases">
        <authorList>
            <person name="de Groot N.N."/>
        </authorList>
    </citation>
    <scope>NUCLEOTIDE SEQUENCE [LARGE SCALE GENOMIC DNA]</scope>
    <source>
        <strain evidence="2 3">DSM 21800</strain>
    </source>
</reference>
<evidence type="ECO:0000313" key="3">
    <source>
        <dbReference type="Proteomes" id="UP000199103"/>
    </source>
</evidence>
<sequence>MSDTPTVSIRELSHETSGTLRRVKAGETIEITERGRVIGRIVPVGAAQSRREQLIAAGRLSAGNRDHRALFAAIDHRLSTEPIDQASSGTKAVLDMRDDERY</sequence>
<proteinExistence type="predicted"/>
<dbReference type="PANTHER" id="PTHR35377:SF5">
    <property type="entry name" value="ANTITOXIN VAPB46"/>
    <property type="match status" value="1"/>
</dbReference>
<dbReference type="Proteomes" id="UP000199103">
    <property type="component" value="Chromosome I"/>
</dbReference>
<dbReference type="NCBIfam" id="TIGR01552">
    <property type="entry name" value="phd_fam"/>
    <property type="match status" value="1"/>
</dbReference>
<feature type="region of interest" description="Disordered" evidence="1">
    <location>
        <begin position="82"/>
        <end position="102"/>
    </location>
</feature>
<dbReference type="RefSeq" id="WP_197679903.1">
    <property type="nucleotide sequence ID" value="NZ_LT629772.1"/>
</dbReference>
<name>A0A1H2A386_9ACTN</name>
<evidence type="ECO:0000313" key="2">
    <source>
        <dbReference type="EMBL" id="SDT40394.1"/>
    </source>
</evidence>
<dbReference type="GO" id="GO:0097351">
    <property type="term" value="F:toxin sequestering activity"/>
    <property type="evidence" value="ECO:0007669"/>
    <property type="project" value="TreeGrafter"/>
</dbReference>
<protein>
    <submittedName>
        <fullName evidence="2">Prevent-host-death family protein</fullName>
    </submittedName>
</protein>
<organism evidence="2 3">
    <name type="scientific">Microlunatus soli</name>
    <dbReference type="NCBI Taxonomy" id="630515"/>
    <lineage>
        <taxon>Bacteria</taxon>
        <taxon>Bacillati</taxon>
        <taxon>Actinomycetota</taxon>
        <taxon>Actinomycetes</taxon>
        <taxon>Propionibacteriales</taxon>
        <taxon>Propionibacteriaceae</taxon>
        <taxon>Microlunatus</taxon>
    </lineage>
</organism>
<dbReference type="EMBL" id="LT629772">
    <property type="protein sequence ID" value="SDT40394.1"/>
    <property type="molecule type" value="Genomic_DNA"/>
</dbReference>
<gene>
    <name evidence="2" type="ORF">SAMN04489812_5636</name>
</gene>
<dbReference type="PANTHER" id="PTHR35377">
    <property type="entry name" value="ANTITOXIN VAPB49-RELATED-RELATED"/>
    <property type="match status" value="1"/>
</dbReference>
<evidence type="ECO:0000256" key="1">
    <source>
        <dbReference type="SAM" id="MobiDB-lite"/>
    </source>
</evidence>
<dbReference type="AlphaFoldDB" id="A0A1H2A386"/>
<keyword evidence="3" id="KW-1185">Reference proteome</keyword>
<dbReference type="STRING" id="630515.SAMN04489812_5636"/>
<dbReference type="InterPro" id="IPR051416">
    <property type="entry name" value="phD-YefM_TA_antitoxins"/>
</dbReference>